<keyword evidence="3" id="KW-1185">Reference proteome</keyword>
<dbReference type="AlphaFoldDB" id="A0A4S4L9F2"/>
<reference evidence="2 3" key="1">
    <citation type="submission" date="2019-02" db="EMBL/GenBank/DDBJ databases">
        <title>Genome sequencing of the rare red list fungi Bondarzewia mesenterica.</title>
        <authorList>
            <person name="Buettner E."/>
            <person name="Kellner H."/>
        </authorList>
    </citation>
    <scope>NUCLEOTIDE SEQUENCE [LARGE SCALE GENOMIC DNA]</scope>
    <source>
        <strain evidence="2 3">DSM 108281</strain>
    </source>
</reference>
<evidence type="ECO:0000256" key="1">
    <source>
        <dbReference type="SAM" id="MobiDB-lite"/>
    </source>
</evidence>
<dbReference type="EMBL" id="SGPL01000719">
    <property type="protein sequence ID" value="THH08184.1"/>
    <property type="molecule type" value="Genomic_DNA"/>
</dbReference>
<feature type="region of interest" description="Disordered" evidence="1">
    <location>
        <begin position="320"/>
        <end position="347"/>
    </location>
</feature>
<sequence length="374" mass="43730">MSLSFHQFRLASWTNRSWTKNWRHLLPVPRHWTKRPSWSDPIIKVTKPKDRIKYWNIVPGDQVRVRGDDSGKILVVAQINKLTNRVLLTGTGERVRFHHPFLFSSFRISFYGMCVLMVGRLGNLEFPSTGKSTEPRVVPVFAERLGTSKPFWHRTLHRFHWDRFAATTTPRLPGQTKETAKTKIPWPKLPEIPEYEPTLYDTTPEAVLEVTYKPFSLPAELKAPVPEWSAEKAYIRSLFNPKALPLDASAPVEVHLQKELSNPHGRAKKQARWKATQEQRKRLLAEYIRAELKELKGRTRADARAEAMWKWNQRLADDRAAERKRRWRNRGAETRVERRKVRRERKVRKEGERLKKLVLKEAPNQIIPPSVTAA</sequence>
<feature type="compositionally biased region" description="Basic residues" evidence="1">
    <location>
        <begin position="337"/>
        <end position="346"/>
    </location>
</feature>
<evidence type="ECO:0000313" key="3">
    <source>
        <dbReference type="Proteomes" id="UP000310158"/>
    </source>
</evidence>
<evidence type="ECO:0008006" key="4">
    <source>
        <dbReference type="Google" id="ProtNLM"/>
    </source>
</evidence>
<evidence type="ECO:0000313" key="2">
    <source>
        <dbReference type="EMBL" id="THH08184.1"/>
    </source>
</evidence>
<dbReference type="Proteomes" id="UP000310158">
    <property type="component" value="Unassembled WGS sequence"/>
</dbReference>
<dbReference type="OrthoDB" id="359154at2759"/>
<proteinExistence type="predicted"/>
<organism evidence="2 3">
    <name type="scientific">Bondarzewia mesenterica</name>
    <dbReference type="NCBI Taxonomy" id="1095465"/>
    <lineage>
        <taxon>Eukaryota</taxon>
        <taxon>Fungi</taxon>
        <taxon>Dikarya</taxon>
        <taxon>Basidiomycota</taxon>
        <taxon>Agaricomycotina</taxon>
        <taxon>Agaricomycetes</taxon>
        <taxon>Russulales</taxon>
        <taxon>Bondarzewiaceae</taxon>
        <taxon>Bondarzewia</taxon>
    </lineage>
</organism>
<comment type="caution">
    <text evidence="2">The sequence shown here is derived from an EMBL/GenBank/DDBJ whole genome shotgun (WGS) entry which is preliminary data.</text>
</comment>
<gene>
    <name evidence="2" type="ORF">EW146_g9078</name>
</gene>
<name>A0A4S4L9F2_9AGAM</name>
<accession>A0A4S4L9F2</accession>
<protein>
    <recommendedName>
        <fullName evidence="4">KOW domain-containing protein</fullName>
    </recommendedName>
</protein>